<dbReference type="AlphaFoldDB" id="D3B3W7"/>
<dbReference type="GO" id="GO:0140445">
    <property type="term" value="C:chromosome, telomeric repeat region"/>
    <property type="evidence" value="ECO:0007669"/>
    <property type="project" value="TreeGrafter"/>
</dbReference>
<feature type="compositionally biased region" description="Basic and acidic residues" evidence="7">
    <location>
        <begin position="790"/>
        <end position="824"/>
    </location>
</feature>
<dbReference type="GO" id="GO:0000723">
    <property type="term" value="P:telomere maintenance"/>
    <property type="evidence" value="ECO:0007669"/>
    <property type="project" value="TreeGrafter"/>
</dbReference>
<evidence type="ECO:0000313" key="9">
    <source>
        <dbReference type="EMBL" id="EFA84015.1"/>
    </source>
</evidence>
<dbReference type="PANTHER" id="PTHR22928:SF3">
    <property type="entry name" value="TELOMERE-ASSOCIATED PROTEIN RIF1"/>
    <property type="match status" value="1"/>
</dbReference>
<keyword evidence="3" id="KW-0158">Chromosome</keyword>
<keyword evidence="6" id="KW-0131">Cell cycle</keyword>
<feature type="domain" description="Telomere-associated protein Rif1 N-terminal" evidence="8">
    <location>
        <begin position="40"/>
        <end position="184"/>
    </location>
</feature>
<dbReference type="EMBL" id="ADBJ01000010">
    <property type="protein sequence ID" value="EFA84015.1"/>
    <property type="molecule type" value="Genomic_DNA"/>
</dbReference>
<evidence type="ECO:0000256" key="2">
    <source>
        <dbReference type="ARBA" id="ARBA00004574"/>
    </source>
</evidence>
<evidence type="ECO:0000256" key="1">
    <source>
        <dbReference type="ARBA" id="ARBA00004123"/>
    </source>
</evidence>
<dbReference type="GeneID" id="31358611"/>
<evidence type="ECO:0000256" key="3">
    <source>
        <dbReference type="ARBA" id="ARBA00022454"/>
    </source>
</evidence>
<name>D3B3W7_HETP5</name>
<comment type="caution">
    <text evidence="9">The sequence shown here is derived from an EMBL/GenBank/DDBJ whole genome shotgun (WGS) entry which is preliminary data.</text>
</comment>
<reference evidence="9 10" key="1">
    <citation type="journal article" date="2011" name="Genome Res.">
        <title>Phylogeny-wide analysis of social amoeba genomes highlights ancient origins for complex intercellular communication.</title>
        <authorList>
            <person name="Heidel A.J."/>
            <person name="Lawal H.M."/>
            <person name="Felder M."/>
            <person name="Schilde C."/>
            <person name="Helps N.R."/>
            <person name="Tunggal B."/>
            <person name="Rivero F."/>
            <person name="John U."/>
            <person name="Schleicher M."/>
            <person name="Eichinger L."/>
            <person name="Platzer M."/>
            <person name="Noegel A.A."/>
            <person name="Schaap P."/>
            <person name="Gloeckner G."/>
        </authorList>
    </citation>
    <scope>NUCLEOTIDE SEQUENCE [LARGE SCALE GENOMIC DNA]</scope>
    <source>
        <strain evidence="10">ATCC 26659 / Pp 5 / PN500</strain>
    </source>
</reference>
<feature type="compositionally biased region" description="Low complexity" evidence="7">
    <location>
        <begin position="773"/>
        <end position="789"/>
    </location>
</feature>
<comment type="subcellular location">
    <subcellularLocation>
        <location evidence="2">Chromosome</location>
        <location evidence="2">Telomere</location>
    </subcellularLocation>
    <subcellularLocation>
        <location evidence="1">Nucleus</location>
    </subcellularLocation>
</comment>
<dbReference type="RefSeq" id="XP_020436132.1">
    <property type="nucleotide sequence ID" value="XM_020574060.1"/>
</dbReference>
<evidence type="ECO:0000256" key="7">
    <source>
        <dbReference type="SAM" id="MobiDB-lite"/>
    </source>
</evidence>
<gene>
    <name evidence="9" type="ORF">PPL_03088</name>
</gene>
<proteinExistence type="predicted"/>
<dbReference type="PANTHER" id="PTHR22928">
    <property type="entry name" value="TELOMERE-ASSOCIATED PROTEIN RIF1"/>
    <property type="match status" value="1"/>
</dbReference>
<accession>D3B3W7</accession>
<evidence type="ECO:0000256" key="4">
    <source>
        <dbReference type="ARBA" id="ARBA00022895"/>
    </source>
</evidence>
<dbReference type="STRING" id="670386.D3B3W7"/>
<feature type="region of interest" description="Disordered" evidence="7">
    <location>
        <begin position="768"/>
        <end position="824"/>
    </location>
</feature>
<evidence type="ECO:0000256" key="5">
    <source>
        <dbReference type="ARBA" id="ARBA00023242"/>
    </source>
</evidence>
<dbReference type="Proteomes" id="UP000001396">
    <property type="component" value="Unassembled WGS sequence"/>
</dbReference>
<dbReference type="Pfam" id="PF12231">
    <property type="entry name" value="Rif1_N"/>
    <property type="match status" value="1"/>
</dbReference>
<evidence type="ECO:0000259" key="8">
    <source>
        <dbReference type="Pfam" id="PF12231"/>
    </source>
</evidence>
<dbReference type="InParanoid" id="D3B3W7"/>
<protein>
    <recommendedName>
        <fullName evidence="8">Telomere-associated protein Rif1 N-terminal domain-containing protein</fullName>
    </recommendedName>
</protein>
<keyword evidence="10" id="KW-1185">Reference proteome</keyword>
<dbReference type="InterPro" id="IPR022031">
    <property type="entry name" value="Rif1_N"/>
</dbReference>
<dbReference type="OMA" id="NICNYAI"/>
<organism evidence="9 10">
    <name type="scientific">Heterostelium pallidum (strain ATCC 26659 / Pp 5 / PN500)</name>
    <name type="common">Cellular slime mold</name>
    <name type="synonym">Polysphondylium pallidum</name>
    <dbReference type="NCBI Taxonomy" id="670386"/>
    <lineage>
        <taxon>Eukaryota</taxon>
        <taxon>Amoebozoa</taxon>
        <taxon>Evosea</taxon>
        <taxon>Eumycetozoa</taxon>
        <taxon>Dictyostelia</taxon>
        <taxon>Acytosteliales</taxon>
        <taxon>Acytosteliaceae</taxon>
        <taxon>Heterostelium</taxon>
    </lineage>
</organism>
<dbReference type="GO" id="GO:0005634">
    <property type="term" value="C:nucleus"/>
    <property type="evidence" value="ECO:0007669"/>
    <property type="project" value="UniProtKB-SubCell"/>
</dbReference>
<keyword evidence="4" id="KW-0779">Telomere</keyword>
<evidence type="ECO:0000256" key="6">
    <source>
        <dbReference type="ARBA" id="ARBA00023306"/>
    </source>
</evidence>
<sequence>MIEYICSEKIEDILKSLISSNSTINQNEQLRKALVDGHAEAIEKMNNLYESSNHLFAIRVWGYYVYFLGEGLFTNGSVINSLLKLPEKTFVHTNEEIRFQTFQSWRYLIDSVQNESLLMPKRLLLITRPITAGFKQTEVDQSCFLTWIHLLSVIGSTNIVNLFPYIFSPIVPLALEDANFSNYCYTIICALFSKENSSFNNKLKVDFQISLKSMPELSGQWLLANIKVIIQVLQYFRVDHSGKSLSSETQKLNDSITIEDADLLQTNQLRERIEIWSSMLERVALVDTKDCNSVALTQLVLKSMEAISNSAIEFTLAHHNETTNEFIIHFIKSVHNIVIRILPKSILYSQEYKTQKLPDRDDSIMIPYVNLIEVGLIDKLNIGLSLLPIINEIIQFSCSNSPDISSKINSILDIFYPVLIKKELDIKDLKFIIQFWVQNSSIVQNFIDRSQQISSNSIGSSKSINIKSILLWPLKVVSLCDNWDTSKQKEDDGDSELSIICDSLVQSWKSLLQSFHRYSSIRTSSNPLVEQIIDGIESSTNWKHPSNLEIYVGVVSTLLSILDPTSSTSSSSSKKKNDQMEAFFTHIFSFINKIFMLVDGNKYLPCIQSELNTSSSQQQKEHLASFKKICNQSWHSLLDVSSKAVGTNHEQGDQLLLAIGELLNTAFLSKQTLVTEKTLDFWNSTFGDRKHLNYSSTLWTTLSAVKRKVDIKLPPRENPPDLDDSFDDNSNRIIPAATLGSFQGSLQLLPEIKMAPTDFQFDRDHIMKKNNKDNNNNNNQSNNKNNNKVNGKEKEKEKEQPLKRKKLSPDQKQHEEIDQNETKEILFVLDSPVQASKKSSPQNSSANSTPNLQIALCDDSTMEMDNINHQHSNDYQKEEYIKTQLTMMSTLNFENFSNQSLLEYQGLALLIANEINGTLQKRLAK</sequence>
<evidence type="ECO:0000313" key="10">
    <source>
        <dbReference type="Proteomes" id="UP000001396"/>
    </source>
</evidence>
<keyword evidence="5" id="KW-0539">Nucleus</keyword>